<accession>A0A8J7L281</accession>
<dbReference type="Proteomes" id="UP000623269">
    <property type="component" value="Unassembled WGS sequence"/>
</dbReference>
<name>A0A8J7L281_9FIRM</name>
<feature type="domain" description="Xylose isomerase-like TIM barrel" evidence="1">
    <location>
        <begin position="20"/>
        <end position="258"/>
    </location>
</feature>
<sequence>MQFGMPTLIENKDLEETALLCKELGLGFIELNMNLPQYQIEYLEKTDAFNKIADQYGVYYTIHLDENLNFCDFNRTVSKAYFDTVKRTINVAKKMRVPIINMHMNRGVYFTLPDKKIYLFEKYNLSYMSDIKDFKELCNEAVGNSKIKISIENTDGFQDFELTAIECLLESEVFSLTWDIGHSYTAGNIDEPFILKHSDKLGHFHIHDAVGDKNHLTLGSGDINLKERIKIANEYNCRCVIETKTIEALRKSVKWLQK</sequence>
<dbReference type="Gene3D" id="3.20.20.150">
    <property type="entry name" value="Divalent-metal-dependent TIM barrel enzymes"/>
    <property type="match status" value="1"/>
</dbReference>
<evidence type="ECO:0000313" key="2">
    <source>
        <dbReference type="EMBL" id="MBH1940088.1"/>
    </source>
</evidence>
<dbReference type="InterPro" id="IPR036237">
    <property type="entry name" value="Xyl_isomerase-like_sf"/>
</dbReference>
<dbReference type="SUPFAM" id="SSF51658">
    <property type="entry name" value="Xylose isomerase-like"/>
    <property type="match status" value="1"/>
</dbReference>
<proteinExistence type="predicted"/>
<dbReference type="InterPro" id="IPR050312">
    <property type="entry name" value="IolE/XylAMocC-like"/>
</dbReference>
<gene>
    <name evidence="2" type="ORF">I5677_04155</name>
</gene>
<organism evidence="2 3">
    <name type="scientific">Mobilitalea sibirica</name>
    <dbReference type="NCBI Taxonomy" id="1462919"/>
    <lineage>
        <taxon>Bacteria</taxon>
        <taxon>Bacillati</taxon>
        <taxon>Bacillota</taxon>
        <taxon>Clostridia</taxon>
        <taxon>Lachnospirales</taxon>
        <taxon>Lachnospiraceae</taxon>
        <taxon>Mobilitalea</taxon>
    </lineage>
</organism>
<dbReference type="AlphaFoldDB" id="A0A8J7L281"/>
<keyword evidence="2" id="KW-0413">Isomerase</keyword>
<keyword evidence="3" id="KW-1185">Reference proteome</keyword>
<dbReference type="EMBL" id="JAEAGR010000003">
    <property type="protein sequence ID" value="MBH1940088.1"/>
    <property type="molecule type" value="Genomic_DNA"/>
</dbReference>
<evidence type="ECO:0000313" key="3">
    <source>
        <dbReference type="Proteomes" id="UP000623269"/>
    </source>
</evidence>
<dbReference type="RefSeq" id="WP_197660309.1">
    <property type="nucleotide sequence ID" value="NZ_JAEAGR010000003.1"/>
</dbReference>
<dbReference type="PANTHER" id="PTHR12110:SF21">
    <property type="entry name" value="XYLOSE ISOMERASE-LIKE TIM BARREL DOMAIN-CONTAINING PROTEIN"/>
    <property type="match status" value="1"/>
</dbReference>
<evidence type="ECO:0000259" key="1">
    <source>
        <dbReference type="Pfam" id="PF01261"/>
    </source>
</evidence>
<dbReference type="PANTHER" id="PTHR12110">
    <property type="entry name" value="HYDROXYPYRUVATE ISOMERASE"/>
    <property type="match status" value="1"/>
</dbReference>
<dbReference type="Pfam" id="PF01261">
    <property type="entry name" value="AP_endonuc_2"/>
    <property type="match status" value="1"/>
</dbReference>
<dbReference type="GO" id="GO:0016853">
    <property type="term" value="F:isomerase activity"/>
    <property type="evidence" value="ECO:0007669"/>
    <property type="project" value="UniProtKB-KW"/>
</dbReference>
<dbReference type="InterPro" id="IPR013022">
    <property type="entry name" value="Xyl_isomerase-like_TIM-brl"/>
</dbReference>
<protein>
    <submittedName>
        <fullName evidence="2">Sugar phosphate isomerase/epimerase</fullName>
    </submittedName>
</protein>
<comment type="caution">
    <text evidence="2">The sequence shown here is derived from an EMBL/GenBank/DDBJ whole genome shotgun (WGS) entry which is preliminary data.</text>
</comment>
<reference evidence="2" key="1">
    <citation type="submission" date="2020-12" db="EMBL/GenBank/DDBJ databases">
        <title>M. sibirica DSM 26468T genome.</title>
        <authorList>
            <person name="Thieme N."/>
            <person name="Rettenmaier R."/>
            <person name="Zverlov V."/>
            <person name="Liebl W."/>
        </authorList>
    </citation>
    <scope>NUCLEOTIDE SEQUENCE</scope>
    <source>
        <strain evidence="2">DSM 26468</strain>
    </source>
</reference>